<keyword evidence="4 5" id="KW-0472">Membrane</keyword>
<organism evidence="7">
    <name type="scientific">marine sediment metagenome</name>
    <dbReference type="NCBI Taxonomy" id="412755"/>
    <lineage>
        <taxon>unclassified sequences</taxon>
        <taxon>metagenomes</taxon>
        <taxon>ecological metagenomes</taxon>
    </lineage>
</organism>
<dbReference type="Gene3D" id="3.30.479.30">
    <property type="entry name" value="Band 7 domain"/>
    <property type="match status" value="1"/>
</dbReference>
<evidence type="ECO:0000256" key="2">
    <source>
        <dbReference type="ARBA" id="ARBA00007161"/>
    </source>
</evidence>
<sequence>MTDFLAAAARVAATKPDDDLTTTVILVLLLAGIGLGVMMMFFSRYKRCPSNRILVIYGKTGRGAAKCIHGGAAFVWPLIQAYDYLDLEPFVLPIDLSSALSQENIRVTVPTTVTAAVSNQPGVMENAAIRLLGLSRQQIQDQAQDIILGQMRAVIATMKIEEINIDRQAFLAKVNDAVSGELEKIGLSLINVNIRDIDDESGYIKAIGRKAAAEAINQANIDVAEQEKLGKTGVAERERDARVAVAAANAAAQIGEATADRDKRQDVASLDAEAVNGETEANAHKAGYRAMQKVAEEEARDRSESAARQADGAIRVAQEVAEKTAEEARADREAARLNAEIVVPANANREKVVIAADARKQESIRVAEGQAAALLAKMTAEGKGVQAILDGKAEGYQRLVAACATAQQAASLLLIEKLTEVAGIQAQAIQDLPIEKIIVWDGGSGGDGEGGMAGLGRRLMGALPPMHELAKQVGLDLPDFLGKLANEAKTKQAEEQK</sequence>
<dbReference type="EMBL" id="LAZR01000073">
    <property type="protein sequence ID" value="KKN95097.1"/>
    <property type="molecule type" value="Genomic_DNA"/>
</dbReference>
<comment type="similarity">
    <text evidence="2">Belongs to the band 7/mec-2 family. Flotillin subfamily.</text>
</comment>
<dbReference type="InterPro" id="IPR036013">
    <property type="entry name" value="Band_7/SPFH_dom_sf"/>
</dbReference>
<name>A0A0F9V5W7_9ZZZZ</name>
<dbReference type="Pfam" id="PF01145">
    <property type="entry name" value="Band_7"/>
    <property type="match status" value="1"/>
</dbReference>
<dbReference type="CDD" id="cd03399">
    <property type="entry name" value="SPFH_flotillin"/>
    <property type="match status" value="1"/>
</dbReference>
<dbReference type="PANTHER" id="PTHR13806:SF31">
    <property type="entry name" value="FLOTILLIN-LIKE PROTEIN 1-RELATED"/>
    <property type="match status" value="1"/>
</dbReference>
<evidence type="ECO:0000256" key="5">
    <source>
        <dbReference type="SAM" id="Phobius"/>
    </source>
</evidence>
<dbReference type="GO" id="GO:0005886">
    <property type="term" value="C:plasma membrane"/>
    <property type="evidence" value="ECO:0007669"/>
    <property type="project" value="UniProtKB-SubCell"/>
</dbReference>
<dbReference type="SUPFAM" id="SSF117892">
    <property type="entry name" value="Band 7/SPFH domain"/>
    <property type="match status" value="1"/>
</dbReference>
<proteinExistence type="inferred from homology"/>
<dbReference type="InterPro" id="IPR027705">
    <property type="entry name" value="Flotillin_fam"/>
</dbReference>
<evidence type="ECO:0000256" key="1">
    <source>
        <dbReference type="ARBA" id="ARBA00004236"/>
    </source>
</evidence>
<dbReference type="PANTHER" id="PTHR13806">
    <property type="entry name" value="FLOTILLIN-RELATED"/>
    <property type="match status" value="1"/>
</dbReference>
<keyword evidence="3" id="KW-1003">Cell membrane</keyword>
<feature type="transmembrane region" description="Helical" evidence="5">
    <location>
        <begin position="20"/>
        <end position="42"/>
    </location>
</feature>
<dbReference type="SMART" id="SM00244">
    <property type="entry name" value="PHB"/>
    <property type="match status" value="1"/>
</dbReference>
<keyword evidence="5" id="KW-0812">Transmembrane</keyword>
<protein>
    <recommendedName>
        <fullName evidence="6">Band 7 domain-containing protein</fullName>
    </recommendedName>
</protein>
<dbReference type="InterPro" id="IPR001107">
    <property type="entry name" value="Band_7"/>
</dbReference>
<comment type="subcellular location">
    <subcellularLocation>
        <location evidence="1">Cell membrane</location>
    </subcellularLocation>
</comment>
<evidence type="ECO:0000256" key="3">
    <source>
        <dbReference type="ARBA" id="ARBA00022475"/>
    </source>
</evidence>
<keyword evidence="5" id="KW-1133">Transmembrane helix</keyword>
<dbReference type="AlphaFoldDB" id="A0A0F9V5W7"/>
<feature type="domain" description="Band 7" evidence="6">
    <location>
        <begin position="43"/>
        <end position="211"/>
    </location>
</feature>
<reference evidence="7" key="1">
    <citation type="journal article" date="2015" name="Nature">
        <title>Complex archaea that bridge the gap between prokaryotes and eukaryotes.</title>
        <authorList>
            <person name="Spang A."/>
            <person name="Saw J.H."/>
            <person name="Jorgensen S.L."/>
            <person name="Zaremba-Niedzwiedzka K."/>
            <person name="Martijn J."/>
            <person name="Lind A.E."/>
            <person name="van Eijk R."/>
            <person name="Schleper C."/>
            <person name="Guy L."/>
            <person name="Ettema T.J."/>
        </authorList>
    </citation>
    <scope>NUCLEOTIDE SEQUENCE</scope>
</reference>
<accession>A0A0F9V5W7</accession>
<evidence type="ECO:0000256" key="4">
    <source>
        <dbReference type="ARBA" id="ARBA00023136"/>
    </source>
</evidence>
<evidence type="ECO:0000313" key="7">
    <source>
        <dbReference type="EMBL" id="KKN95097.1"/>
    </source>
</evidence>
<gene>
    <name evidence="7" type="ORF">LCGC14_0181660</name>
</gene>
<evidence type="ECO:0000259" key="6">
    <source>
        <dbReference type="SMART" id="SM00244"/>
    </source>
</evidence>
<comment type="caution">
    <text evidence="7">The sequence shown here is derived from an EMBL/GenBank/DDBJ whole genome shotgun (WGS) entry which is preliminary data.</text>
</comment>